<dbReference type="eggNOG" id="COG2981">
    <property type="taxonomic scope" value="Bacteria"/>
</dbReference>
<name>A0A0W0YH49_9GAMM</name>
<evidence type="ECO:0000313" key="13">
    <source>
        <dbReference type="Proteomes" id="UP000054621"/>
    </source>
</evidence>
<dbReference type="AlphaFoldDB" id="A0A0W0YH49"/>
<comment type="subcellular location">
    <subcellularLocation>
        <location evidence="1">Membrane</location>
        <topology evidence="1">Multi-pass membrane protein</topology>
    </subcellularLocation>
</comment>
<feature type="transmembrane region" description="Helical" evidence="11">
    <location>
        <begin position="26"/>
        <end position="46"/>
    </location>
</feature>
<organism evidence="12 13">
    <name type="scientific">Legionella sainthelensi</name>
    <dbReference type="NCBI Taxonomy" id="28087"/>
    <lineage>
        <taxon>Bacteria</taxon>
        <taxon>Pseudomonadati</taxon>
        <taxon>Pseudomonadota</taxon>
        <taxon>Gammaproteobacteria</taxon>
        <taxon>Legionellales</taxon>
        <taxon>Legionellaceae</taxon>
        <taxon>Legionella</taxon>
    </lineage>
</organism>
<evidence type="ECO:0000313" key="12">
    <source>
        <dbReference type="EMBL" id="KTD55956.1"/>
    </source>
</evidence>
<dbReference type="PANTHER" id="PTHR37468">
    <property type="entry name" value="SULFATE TRANSPORTER CYSZ"/>
    <property type="match status" value="1"/>
</dbReference>
<dbReference type="Pfam" id="PF07264">
    <property type="entry name" value="EI24"/>
    <property type="match status" value="1"/>
</dbReference>
<gene>
    <name evidence="12" type="ORF">Lsai_2086</name>
</gene>
<evidence type="ECO:0000256" key="4">
    <source>
        <dbReference type="ARBA" id="ARBA00022519"/>
    </source>
</evidence>
<comment type="caution">
    <text evidence="12">The sequence shown here is derived from an EMBL/GenBank/DDBJ whole genome shotgun (WGS) entry which is preliminary data.</text>
</comment>
<dbReference type="RefSeq" id="WP_051544730.1">
    <property type="nucleotide sequence ID" value="NZ_CAAAJE010000012.1"/>
</dbReference>
<proteinExistence type="predicted"/>
<keyword evidence="10" id="KW-0198">Cysteine biosynthesis</keyword>
<keyword evidence="7 11" id="KW-1133">Transmembrane helix</keyword>
<keyword evidence="3" id="KW-1003">Cell membrane</keyword>
<dbReference type="InterPro" id="IPR050480">
    <property type="entry name" value="CysZ-like"/>
</dbReference>
<keyword evidence="2" id="KW-0813">Transport</keyword>
<dbReference type="STRING" id="28087.Lsai_2086"/>
<feature type="transmembrane region" description="Helical" evidence="11">
    <location>
        <begin position="200"/>
        <end position="232"/>
    </location>
</feature>
<dbReference type="GO" id="GO:0019344">
    <property type="term" value="P:cysteine biosynthetic process"/>
    <property type="evidence" value="ECO:0007669"/>
    <property type="project" value="UniProtKB-KW"/>
</dbReference>
<evidence type="ECO:0000256" key="6">
    <source>
        <dbReference type="ARBA" id="ARBA00022692"/>
    </source>
</evidence>
<evidence type="ECO:0000256" key="1">
    <source>
        <dbReference type="ARBA" id="ARBA00004141"/>
    </source>
</evidence>
<dbReference type="GO" id="GO:0009675">
    <property type="term" value="F:high-affinity sulfate:proton symporter activity"/>
    <property type="evidence" value="ECO:0007669"/>
    <property type="project" value="TreeGrafter"/>
</dbReference>
<keyword evidence="6 11" id="KW-0812">Transmembrane</keyword>
<keyword evidence="9 11" id="KW-0472">Membrane</keyword>
<feature type="transmembrane region" description="Helical" evidence="11">
    <location>
        <begin position="134"/>
        <end position="154"/>
    </location>
</feature>
<reference evidence="12 13" key="1">
    <citation type="submission" date="2015-11" db="EMBL/GenBank/DDBJ databases">
        <title>Genomic analysis of 38 Legionella species identifies large and diverse effector repertoires.</title>
        <authorList>
            <person name="Burstein D."/>
            <person name="Amaro F."/>
            <person name="Zusman T."/>
            <person name="Lifshitz Z."/>
            <person name="Cohen O."/>
            <person name="Gilbert J.A."/>
            <person name="Pupko T."/>
            <person name="Shuman H.A."/>
            <person name="Segal G."/>
        </authorList>
    </citation>
    <scope>NUCLEOTIDE SEQUENCE [LARGE SCALE GENOMIC DNA]</scope>
    <source>
        <strain evidence="12 13">Mt.St.Helens-4</strain>
    </source>
</reference>
<protein>
    <submittedName>
        <fullName evidence="12">Putative sulfate transport protein CysZ</fullName>
    </submittedName>
</protein>
<dbReference type="PATRIC" id="fig|28087.4.peg.2250"/>
<dbReference type="GO" id="GO:0005886">
    <property type="term" value="C:plasma membrane"/>
    <property type="evidence" value="ECO:0007669"/>
    <property type="project" value="TreeGrafter"/>
</dbReference>
<keyword evidence="8" id="KW-0764">Sulfate transport</keyword>
<evidence type="ECO:0000256" key="5">
    <source>
        <dbReference type="ARBA" id="ARBA00022605"/>
    </source>
</evidence>
<evidence type="ECO:0000256" key="8">
    <source>
        <dbReference type="ARBA" id="ARBA00023032"/>
    </source>
</evidence>
<dbReference type="EMBL" id="LNYV01000034">
    <property type="protein sequence ID" value="KTD55956.1"/>
    <property type="molecule type" value="Genomic_DNA"/>
</dbReference>
<dbReference type="PANTHER" id="PTHR37468:SF1">
    <property type="entry name" value="SULFATE TRANSPORTER CYSZ"/>
    <property type="match status" value="1"/>
</dbReference>
<sequence>MKSFWKGAFYLLRGIRHLFTKGLKRFIILPLVLNFLMFAGLFYLIYHYLLPYASHYLNQLPSWLSFLSTLFFIIFILGFFLMFLSLFTVVFNVIAAPLNGLLAEKTQNLLYQSMIPVIPFYKMVARSLKRQMEFLRYFLPRFFGVGLLFFVPFLQPIYPLLWFVFNAWMLNIQYQDFVMDNNLVDFKEMRQEIAHNKMRSLGLGCSINLASFIPVINILLMPAAVIASTILYCETRTLSFKISSIDSDSSSQRGSI</sequence>
<dbReference type="NCBIfam" id="NF003433">
    <property type="entry name" value="PRK04949.1"/>
    <property type="match status" value="1"/>
</dbReference>
<evidence type="ECO:0000256" key="2">
    <source>
        <dbReference type="ARBA" id="ARBA00022448"/>
    </source>
</evidence>
<dbReference type="OrthoDB" id="5292355at2"/>
<dbReference type="InterPro" id="IPR059112">
    <property type="entry name" value="CysZ/EI24"/>
</dbReference>
<evidence type="ECO:0000256" key="3">
    <source>
        <dbReference type="ARBA" id="ARBA00022475"/>
    </source>
</evidence>
<dbReference type="GO" id="GO:0000103">
    <property type="term" value="P:sulfate assimilation"/>
    <property type="evidence" value="ECO:0007669"/>
    <property type="project" value="TreeGrafter"/>
</dbReference>
<feature type="transmembrane region" description="Helical" evidence="11">
    <location>
        <begin position="66"/>
        <end position="95"/>
    </location>
</feature>
<evidence type="ECO:0000256" key="10">
    <source>
        <dbReference type="ARBA" id="ARBA00023192"/>
    </source>
</evidence>
<evidence type="ECO:0000256" key="7">
    <source>
        <dbReference type="ARBA" id="ARBA00022989"/>
    </source>
</evidence>
<keyword evidence="4" id="KW-0997">Cell inner membrane</keyword>
<evidence type="ECO:0000256" key="9">
    <source>
        <dbReference type="ARBA" id="ARBA00023136"/>
    </source>
</evidence>
<evidence type="ECO:0000256" key="11">
    <source>
        <dbReference type="SAM" id="Phobius"/>
    </source>
</evidence>
<keyword evidence="5" id="KW-0028">Amino-acid biosynthesis</keyword>
<dbReference type="Proteomes" id="UP000054621">
    <property type="component" value="Unassembled WGS sequence"/>
</dbReference>
<accession>A0A0W0YH49</accession>